<dbReference type="EMBL" id="CAJPIN010027571">
    <property type="protein sequence ID" value="CAG2063592.1"/>
    <property type="molecule type" value="Genomic_DNA"/>
</dbReference>
<accession>A0ABN7PBM6</accession>
<evidence type="ECO:0000313" key="1">
    <source>
        <dbReference type="EMBL" id="CAG2063592.1"/>
    </source>
</evidence>
<gene>
    <name evidence="1" type="ORF">TPAB3V08_LOCUS10539</name>
</gene>
<evidence type="ECO:0000313" key="2">
    <source>
        <dbReference type="Proteomes" id="UP001153148"/>
    </source>
</evidence>
<keyword evidence="2" id="KW-1185">Reference proteome</keyword>
<organism evidence="1 2">
    <name type="scientific">Timema podura</name>
    <name type="common">Walking stick</name>
    <dbReference type="NCBI Taxonomy" id="61482"/>
    <lineage>
        <taxon>Eukaryota</taxon>
        <taxon>Metazoa</taxon>
        <taxon>Ecdysozoa</taxon>
        <taxon>Arthropoda</taxon>
        <taxon>Hexapoda</taxon>
        <taxon>Insecta</taxon>
        <taxon>Pterygota</taxon>
        <taxon>Neoptera</taxon>
        <taxon>Polyneoptera</taxon>
        <taxon>Phasmatodea</taxon>
        <taxon>Timematodea</taxon>
        <taxon>Timematoidea</taxon>
        <taxon>Timematidae</taxon>
        <taxon>Timema</taxon>
    </lineage>
</organism>
<name>A0ABN7PBM6_TIMPD</name>
<proteinExistence type="predicted"/>
<comment type="caution">
    <text evidence="1">The sequence shown here is derived from an EMBL/GenBank/DDBJ whole genome shotgun (WGS) entry which is preliminary data.</text>
</comment>
<sequence>MSPFQDQGMSSVGGRGPKRALLILFSPGLLVYISKYMMEPRLLSFHEYGTISAETCRNEVIQHLSTVGYHKETMKQCYPYQWSHDLKISGSQDQ</sequence>
<protein>
    <submittedName>
        <fullName evidence="1">Uncharacterized protein</fullName>
    </submittedName>
</protein>
<dbReference type="Proteomes" id="UP001153148">
    <property type="component" value="Unassembled WGS sequence"/>
</dbReference>
<reference evidence="1" key="1">
    <citation type="submission" date="2021-03" db="EMBL/GenBank/DDBJ databases">
        <authorList>
            <person name="Tran Van P."/>
        </authorList>
    </citation>
    <scope>NUCLEOTIDE SEQUENCE</scope>
</reference>